<evidence type="ECO:0000256" key="4">
    <source>
        <dbReference type="ARBA" id="ARBA00023163"/>
    </source>
</evidence>
<dbReference type="EMBL" id="BKCP01005439">
    <property type="protein sequence ID" value="GER38073.1"/>
    <property type="molecule type" value="Genomic_DNA"/>
</dbReference>
<keyword evidence="2" id="KW-0678">Repressor</keyword>
<comment type="subcellular location">
    <subcellularLocation>
        <location evidence="1">Nucleus</location>
    </subcellularLocation>
</comment>
<evidence type="ECO:0000256" key="5">
    <source>
        <dbReference type="ARBA" id="ARBA00023242"/>
    </source>
</evidence>
<dbReference type="PANTHER" id="PTHR33057:SF224">
    <property type="entry name" value="TRANSCRIPTION REPRESSOR"/>
    <property type="match status" value="1"/>
</dbReference>
<evidence type="ECO:0000256" key="3">
    <source>
        <dbReference type="ARBA" id="ARBA00023015"/>
    </source>
</evidence>
<accession>A0A5A7PYU9</accession>
<proteinExistence type="predicted"/>
<dbReference type="Pfam" id="PF04844">
    <property type="entry name" value="Ovate"/>
    <property type="match status" value="1"/>
</dbReference>
<evidence type="ECO:0000256" key="6">
    <source>
        <dbReference type="SAM" id="MobiDB-lite"/>
    </source>
</evidence>
<evidence type="ECO:0000313" key="9">
    <source>
        <dbReference type="Proteomes" id="UP000325081"/>
    </source>
</evidence>
<evidence type="ECO:0000256" key="2">
    <source>
        <dbReference type="ARBA" id="ARBA00022491"/>
    </source>
</evidence>
<sequence length="519" mass="57205">MENHKNLLLKLSKLFPSSLISCHSDTLPDVAHSPSLIPIIKKAPHPSPHPQSQKDPNIVKNCSEAPNKHLRRTRHCSDVEGRKYPQRTLNKSLRNQSSSSHSGRWFTSGDETSSSSGMESDLAATRLYYESGRRRRNCRRNRRRCSSGIAVEKRSSDPYRDFMASMVEMIIDRQMFRAEELDTLLFCFLSLNTTVHSRRSRRPLLLQAAVKVCPQSRTDRPWSCPGVSQTAQLMQSRTAAPRARHTSPSNVRLRSSPLPRSDSVQELRAEISRATVRKQSRSVALHEPEVLGTSREHPPAYPSVPVNCTRPMQRRRSPASMPNSSRSRQTRASAPPLGPSDQPRPELSPAQIRLDPVQTGLDRFSLGSILRLGTLAGERRRCTGRVQLTCTLGHAGGCARVVPRTSGACTSGTPTPVRTGTQADDAGVHGTSPRQTRTRHVQLGLGVDRLRMVAHDISVRRSSHVAGRGLPGSWGYGTALHELCGLGHGWAWPGERLRANSGGGLRWRWAAAPAAVDGG</sequence>
<dbReference type="InterPro" id="IPR038933">
    <property type="entry name" value="Ovate"/>
</dbReference>
<organism evidence="8 9">
    <name type="scientific">Striga asiatica</name>
    <name type="common">Asiatic witchweed</name>
    <name type="synonym">Buchnera asiatica</name>
    <dbReference type="NCBI Taxonomy" id="4170"/>
    <lineage>
        <taxon>Eukaryota</taxon>
        <taxon>Viridiplantae</taxon>
        <taxon>Streptophyta</taxon>
        <taxon>Embryophyta</taxon>
        <taxon>Tracheophyta</taxon>
        <taxon>Spermatophyta</taxon>
        <taxon>Magnoliopsida</taxon>
        <taxon>eudicotyledons</taxon>
        <taxon>Gunneridae</taxon>
        <taxon>Pentapetalae</taxon>
        <taxon>asterids</taxon>
        <taxon>lamiids</taxon>
        <taxon>Lamiales</taxon>
        <taxon>Orobanchaceae</taxon>
        <taxon>Buchnereae</taxon>
        <taxon>Striga</taxon>
    </lineage>
</organism>
<keyword evidence="3" id="KW-0805">Transcription regulation</keyword>
<keyword evidence="9" id="KW-1185">Reference proteome</keyword>
<feature type="region of interest" description="Disordered" evidence="6">
    <location>
        <begin position="409"/>
        <end position="436"/>
    </location>
</feature>
<feature type="compositionally biased region" description="Basic and acidic residues" evidence="6">
    <location>
        <begin position="284"/>
        <end position="298"/>
    </location>
</feature>
<keyword evidence="4" id="KW-0804">Transcription</keyword>
<protein>
    <submittedName>
        <fullName evidence="8">Ovate family protein 7</fullName>
    </submittedName>
</protein>
<feature type="domain" description="OVATE" evidence="7">
    <location>
        <begin position="151"/>
        <end position="210"/>
    </location>
</feature>
<feature type="region of interest" description="Disordered" evidence="6">
    <location>
        <begin position="235"/>
        <end position="348"/>
    </location>
</feature>
<dbReference type="GO" id="GO:0005634">
    <property type="term" value="C:nucleus"/>
    <property type="evidence" value="ECO:0007669"/>
    <property type="project" value="UniProtKB-SubCell"/>
</dbReference>
<feature type="compositionally biased region" description="Low complexity" evidence="6">
    <location>
        <begin position="247"/>
        <end position="262"/>
    </location>
</feature>
<reference evidence="9" key="1">
    <citation type="journal article" date="2019" name="Curr. Biol.">
        <title>Genome Sequence of Striga asiatica Provides Insight into the Evolution of Plant Parasitism.</title>
        <authorList>
            <person name="Yoshida S."/>
            <person name="Kim S."/>
            <person name="Wafula E.K."/>
            <person name="Tanskanen J."/>
            <person name="Kim Y.M."/>
            <person name="Honaas L."/>
            <person name="Yang Z."/>
            <person name="Spallek T."/>
            <person name="Conn C.E."/>
            <person name="Ichihashi Y."/>
            <person name="Cheong K."/>
            <person name="Cui S."/>
            <person name="Der J.P."/>
            <person name="Gundlach H."/>
            <person name="Jiao Y."/>
            <person name="Hori C."/>
            <person name="Ishida J.K."/>
            <person name="Kasahara H."/>
            <person name="Kiba T."/>
            <person name="Kim M.S."/>
            <person name="Koo N."/>
            <person name="Laohavisit A."/>
            <person name="Lee Y.H."/>
            <person name="Lumba S."/>
            <person name="McCourt P."/>
            <person name="Mortimer J.C."/>
            <person name="Mutuku J.M."/>
            <person name="Nomura T."/>
            <person name="Sasaki-Sekimoto Y."/>
            <person name="Seto Y."/>
            <person name="Wang Y."/>
            <person name="Wakatake T."/>
            <person name="Sakakibara H."/>
            <person name="Demura T."/>
            <person name="Yamaguchi S."/>
            <person name="Yoneyama K."/>
            <person name="Manabe R.I."/>
            <person name="Nelson D.C."/>
            <person name="Schulman A.H."/>
            <person name="Timko M.P."/>
            <person name="dePamphilis C.W."/>
            <person name="Choi D."/>
            <person name="Shirasu K."/>
        </authorList>
    </citation>
    <scope>NUCLEOTIDE SEQUENCE [LARGE SCALE GENOMIC DNA]</scope>
    <source>
        <strain evidence="9">cv. UVA1</strain>
    </source>
</reference>
<dbReference type="NCBIfam" id="TIGR01568">
    <property type="entry name" value="A_thal_3678"/>
    <property type="match status" value="1"/>
</dbReference>
<evidence type="ECO:0000256" key="1">
    <source>
        <dbReference type="ARBA" id="ARBA00004123"/>
    </source>
</evidence>
<dbReference type="PROSITE" id="PS51754">
    <property type="entry name" value="OVATE"/>
    <property type="match status" value="1"/>
</dbReference>
<keyword evidence="5" id="KW-0539">Nucleus</keyword>
<feature type="region of interest" description="Disordered" evidence="6">
    <location>
        <begin position="39"/>
        <end position="119"/>
    </location>
</feature>
<dbReference type="AlphaFoldDB" id="A0A5A7PYU9"/>
<dbReference type="InterPro" id="IPR006458">
    <property type="entry name" value="Ovate_C"/>
</dbReference>
<dbReference type="PANTHER" id="PTHR33057">
    <property type="entry name" value="TRANSCRIPTION REPRESSOR OFP7-RELATED"/>
    <property type="match status" value="1"/>
</dbReference>
<feature type="compositionally biased region" description="Polar residues" evidence="6">
    <location>
        <begin position="409"/>
        <end position="422"/>
    </location>
</feature>
<name>A0A5A7PYU9_STRAF</name>
<feature type="compositionally biased region" description="Polar residues" evidence="6">
    <location>
        <begin position="109"/>
        <end position="118"/>
    </location>
</feature>
<gene>
    <name evidence="8" type="ORF">STAS_14537</name>
</gene>
<evidence type="ECO:0000313" key="8">
    <source>
        <dbReference type="EMBL" id="GER38073.1"/>
    </source>
</evidence>
<evidence type="ECO:0000259" key="7">
    <source>
        <dbReference type="PROSITE" id="PS51754"/>
    </source>
</evidence>
<feature type="compositionally biased region" description="Polar residues" evidence="6">
    <location>
        <begin position="320"/>
        <end position="332"/>
    </location>
</feature>
<feature type="compositionally biased region" description="Polar residues" evidence="6">
    <location>
        <begin position="87"/>
        <end position="102"/>
    </location>
</feature>
<dbReference type="GO" id="GO:0045892">
    <property type="term" value="P:negative regulation of DNA-templated transcription"/>
    <property type="evidence" value="ECO:0007669"/>
    <property type="project" value="InterPro"/>
</dbReference>
<comment type="caution">
    <text evidence="8">The sequence shown here is derived from an EMBL/GenBank/DDBJ whole genome shotgun (WGS) entry which is preliminary data.</text>
</comment>
<dbReference type="Proteomes" id="UP000325081">
    <property type="component" value="Unassembled WGS sequence"/>
</dbReference>